<dbReference type="SUPFAM" id="SSF48264">
    <property type="entry name" value="Cytochrome P450"/>
    <property type="match status" value="1"/>
</dbReference>
<dbReference type="AlphaFoldDB" id="E2BFW9"/>
<accession>E2BFW9</accession>
<gene>
    <name evidence="10" type="ORF">EAI_14586</name>
</gene>
<evidence type="ECO:0000256" key="7">
    <source>
        <dbReference type="ARBA" id="ARBA00023033"/>
    </source>
</evidence>
<comment type="cofactor">
    <cofactor evidence="1">
        <name>heme</name>
        <dbReference type="ChEBI" id="CHEBI:30413"/>
    </cofactor>
</comment>
<dbReference type="EMBL" id="GL448096">
    <property type="protein sequence ID" value="EFN85371.1"/>
    <property type="molecule type" value="Genomic_DNA"/>
</dbReference>
<keyword evidence="6" id="KW-0408">Iron</keyword>
<sequence>MDHNTTSIMTSYLPNTGCTSLILLVTTLVAFHFYIESRRVVRLALKLPNPPRWPILGHTLITLKVNPKDIISKALELYNKYGTVISAHLGPRAFVFLGDPQDIEIILSSPVHIEKSVEYRFFEPWLGDGLLITKGDKWRKHRKVIAPTFHMSILKRFVPLFYENSLDLVRRLREKVGQQFDCHDYLSAVTVDILTETVMGVRREKRQNVGYDYAMAVMKLSNIVHRRHYDVSLRLDALFKYSKLAKLQEDLLQTVHTLSECVIQEKWKDVERKEQNKTQNNDTEVKQSKATENVQKESSTANYTKLHYARDDLDDIDESDIVEKKRLAFLEMLINMRKNSGQMTDKEIWEEVNTIMFEGHDTIAAGSSFALCTLGSLSEIQVNLFTI</sequence>
<evidence type="ECO:0000256" key="8">
    <source>
        <dbReference type="SAM" id="MobiDB-lite"/>
    </source>
</evidence>
<evidence type="ECO:0000313" key="10">
    <source>
        <dbReference type="EMBL" id="EFN85371.1"/>
    </source>
</evidence>
<feature type="region of interest" description="Disordered" evidence="8">
    <location>
        <begin position="273"/>
        <end position="298"/>
    </location>
</feature>
<keyword evidence="9" id="KW-1133">Transmembrane helix</keyword>
<evidence type="ECO:0000256" key="4">
    <source>
        <dbReference type="ARBA" id="ARBA00022723"/>
    </source>
</evidence>
<dbReference type="Pfam" id="PF00067">
    <property type="entry name" value="p450"/>
    <property type="match status" value="1"/>
</dbReference>
<proteinExistence type="inferred from homology"/>
<name>E2BFW9_HARSA</name>
<dbReference type="GO" id="GO:0005506">
    <property type="term" value="F:iron ion binding"/>
    <property type="evidence" value="ECO:0007669"/>
    <property type="project" value="InterPro"/>
</dbReference>
<keyword evidence="4" id="KW-0479">Metal-binding</keyword>
<evidence type="ECO:0000313" key="11">
    <source>
        <dbReference type="Proteomes" id="UP000008237"/>
    </source>
</evidence>
<dbReference type="InterPro" id="IPR001128">
    <property type="entry name" value="Cyt_P450"/>
</dbReference>
<evidence type="ECO:0000256" key="2">
    <source>
        <dbReference type="ARBA" id="ARBA00010617"/>
    </source>
</evidence>
<dbReference type="PANTHER" id="PTHR24291">
    <property type="entry name" value="CYTOCHROME P450 FAMILY 4"/>
    <property type="match status" value="1"/>
</dbReference>
<evidence type="ECO:0000256" key="9">
    <source>
        <dbReference type="SAM" id="Phobius"/>
    </source>
</evidence>
<dbReference type="GO" id="GO:0016705">
    <property type="term" value="F:oxidoreductase activity, acting on paired donors, with incorporation or reduction of molecular oxygen"/>
    <property type="evidence" value="ECO:0007669"/>
    <property type="project" value="InterPro"/>
</dbReference>
<evidence type="ECO:0000256" key="6">
    <source>
        <dbReference type="ARBA" id="ARBA00023004"/>
    </source>
</evidence>
<protein>
    <submittedName>
        <fullName evidence="10">Cytochrome P450 4g15</fullName>
    </submittedName>
</protein>
<dbReference type="InParanoid" id="E2BFW9"/>
<reference evidence="10 11" key="1">
    <citation type="journal article" date="2010" name="Science">
        <title>Genomic comparison of the ants Camponotus floridanus and Harpegnathos saltator.</title>
        <authorList>
            <person name="Bonasio R."/>
            <person name="Zhang G."/>
            <person name="Ye C."/>
            <person name="Mutti N.S."/>
            <person name="Fang X."/>
            <person name="Qin N."/>
            <person name="Donahue G."/>
            <person name="Yang P."/>
            <person name="Li Q."/>
            <person name="Li C."/>
            <person name="Zhang P."/>
            <person name="Huang Z."/>
            <person name="Berger S.L."/>
            <person name="Reinberg D."/>
            <person name="Wang J."/>
            <person name="Liebig J."/>
        </authorList>
    </citation>
    <scope>NUCLEOTIDE SEQUENCE [LARGE SCALE GENOMIC DNA]</scope>
    <source>
        <strain evidence="10 11">R22 G/1</strain>
    </source>
</reference>
<keyword evidence="5" id="KW-0560">Oxidoreductase</keyword>
<organism evidence="11">
    <name type="scientific">Harpegnathos saltator</name>
    <name type="common">Jerdon's jumping ant</name>
    <dbReference type="NCBI Taxonomy" id="610380"/>
    <lineage>
        <taxon>Eukaryota</taxon>
        <taxon>Metazoa</taxon>
        <taxon>Ecdysozoa</taxon>
        <taxon>Arthropoda</taxon>
        <taxon>Hexapoda</taxon>
        <taxon>Insecta</taxon>
        <taxon>Pterygota</taxon>
        <taxon>Neoptera</taxon>
        <taxon>Endopterygota</taxon>
        <taxon>Hymenoptera</taxon>
        <taxon>Apocrita</taxon>
        <taxon>Aculeata</taxon>
        <taxon>Formicoidea</taxon>
        <taxon>Formicidae</taxon>
        <taxon>Ponerinae</taxon>
        <taxon>Ponerini</taxon>
        <taxon>Harpegnathos</taxon>
    </lineage>
</organism>
<evidence type="ECO:0000256" key="5">
    <source>
        <dbReference type="ARBA" id="ARBA00023002"/>
    </source>
</evidence>
<keyword evidence="9" id="KW-0472">Membrane</keyword>
<dbReference type="InterPro" id="IPR036396">
    <property type="entry name" value="Cyt_P450_sf"/>
</dbReference>
<evidence type="ECO:0000256" key="1">
    <source>
        <dbReference type="ARBA" id="ARBA00001971"/>
    </source>
</evidence>
<dbReference type="PANTHER" id="PTHR24291:SF106">
    <property type="entry name" value="CYTOCHROME P450 4G1-RELATED"/>
    <property type="match status" value="1"/>
</dbReference>
<evidence type="ECO:0000256" key="3">
    <source>
        <dbReference type="ARBA" id="ARBA00022617"/>
    </source>
</evidence>
<dbReference type="GO" id="GO:0004497">
    <property type="term" value="F:monooxygenase activity"/>
    <property type="evidence" value="ECO:0007669"/>
    <property type="project" value="UniProtKB-KW"/>
</dbReference>
<feature type="transmembrane region" description="Helical" evidence="9">
    <location>
        <begin position="12"/>
        <end position="35"/>
    </location>
</feature>
<keyword evidence="7" id="KW-0503">Monooxygenase</keyword>
<comment type="similarity">
    <text evidence="2">Belongs to the cytochrome P450 family.</text>
</comment>
<dbReference type="InterPro" id="IPR050196">
    <property type="entry name" value="Cytochrome_P450_Monoox"/>
</dbReference>
<keyword evidence="3" id="KW-0349">Heme</keyword>
<keyword evidence="11" id="KW-1185">Reference proteome</keyword>
<dbReference type="GO" id="GO:0020037">
    <property type="term" value="F:heme binding"/>
    <property type="evidence" value="ECO:0007669"/>
    <property type="project" value="InterPro"/>
</dbReference>
<dbReference type="Proteomes" id="UP000008237">
    <property type="component" value="Unassembled WGS sequence"/>
</dbReference>
<dbReference type="Gene3D" id="1.10.630.10">
    <property type="entry name" value="Cytochrome P450"/>
    <property type="match status" value="1"/>
</dbReference>
<dbReference type="OrthoDB" id="1470350at2759"/>
<keyword evidence="9" id="KW-0812">Transmembrane</keyword>